<gene>
    <name evidence="2" type="ORF">GTK07_18855</name>
</gene>
<proteinExistence type="predicted"/>
<accession>A0A6I5KX27</accession>
<keyword evidence="1" id="KW-0732">Signal</keyword>
<sequence length="134" mass="15415">MKLSLLIFFLITSLTSCSQTDKYVGEYISNNSSGIKQRYKLTLNSTGTFEFEQHWAQIGMNNEIQATGIEKGQGTWTFKNKSIILSCNNETDITQDYRLDFDNSKVSILNDSIIRFTESKLFWVENMDLKKSKS</sequence>
<organism evidence="2 3">
    <name type="scientific">Flagellimonas sediminis</name>
    <dbReference type="NCBI Taxonomy" id="2696468"/>
    <lineage>
        <taxon>Bacteria</taxon>
        <taxon>Pseudomonadati</taxon>
        <taxon>Bacteroidota</taxon>
        <taxon>Flavobacteriia</taxon>
        <taxon>Flavobacteriales</taxon>
        <taxon>Flavobacteriaceae</taxon>
        <taxon>Flagellimonas</taxon>
    </lineage>
</organism>
<feature type="chain" id="PRO_5026297621" description="Lipocalin-like domain-containing protein" evidence="1">
    <location>
        <begin position="19"/>
        <end position="134"/>
    </location>
</feature>
<reference evidence="2 3" key="1">
    <citation type="submission" date="2020-01" db="EMBL/GenBank/DDBJ databases">
        <title>Muricauda sediminis sp.nov. 40Bstr401.</title>
        <authorList>
            <person name="Xue Z."/>
            <person name="Zhu S."/>
            <person name="Ren N."/>
            <person name="Chen T."/>
            <person name="Chen X."/>
            <person name="Chen J."/>
            <person name="Yang J."/>
        </authorList>
    </citation>
    <scope>NUCLEOTIDE SEQUENCE [LARGE SCALE GENOMIC DNA]</scope>
    <source>
        <strain evidence="2 3">40Bstr401</strain>
    </source>
</reference>
<evidence type="ECO:0000256" key="1">
    <source>
        <dbReference type="SAM" id="SignalP"/>
    </source>
</evidence>
<dbReference type="Proteomes" id="UP000468707">
    <property type="component" value="Unassembled WGS sequence"/>
</dbReference>
<comment type="caution">
    <text evidence="2">The sequence shown here is derived from an EMBL/GenBank/DDBJ whole genome shotgun (WGS) entry which is preliminary data.</text>
</comment>
<evidence type="ECO:0008006" key="4">
    <source>
        <dbReference type="Google" id="ProtNLM"/>
    </source>
</evidence>
<feature type="signal peptide" evidence="1">
    <location>
        <begin position="1"/>
        <end position="18"/>
    </location>
</feature>
<name>A0A6I5KX27_9FLAO</name>
<evidence type="ECO:0000313" key="3">
    <source>
        <dbReference type="Proteomes" id="UP000468707"/>
    </source>
</evidence>
<dbReference type="AlphaFoldDB" id="A0A6I5KX27"/>
<protein>
    <recommendedName>
        <fullName evidence="4">Lipocalin-like domain-containing protein</fullName>
    </recommendedName>
</protein>
<keyword evidence="3" id="KW-1185">Reference proteome</keyword>
<dbReference type="EMBL" id="JAAAMI010000018">
    <property type="protein sequence ID" value="NDV45387.1"/>
    <property type="molecule type" value="Genomic_DNA"/>
</dbReference>
<dbReference type="RefSeq" id="WP_127138079.1">
    <property type="nucleotide sequence ID" value="NZ_JAAAMI010000018.1"/>
</dbReference>
<dbReference type="PROSITE" id="PS51257">
    <property type="entry name" value="PROKAR_LIPOPROTEIN"/>
    <property type="match status" value="1"/>
</dbReference>
<evidence type="ECO:0000313" key="2">
    <source>
        <dbReference type="EMBL" id="NDV45387.1"/>
    </source>
</evidence>